<organism evidence="6 7">
    <name type="scientific">Guopingia tenuis</name>
    <dbReference type="NCBI Taxonomy" id="2763656"/>
    <lineage>
        <taxon>Bacteria</taxon>
        <taxon>Bacillati</taxon>
        <taxon>Bacillota</taxon>
        <taxon>Clostridia</taxon>
        <taxon>Christensenellales</taxon>
        <taxon>Christensenellaceae</taxon>
        <taxon>Guopingia</taxon>
    </lineage>
</organism>
<dbReference type="GO" id="GO:0045881">
    <property type="term" value="P:positive regulation of sporulation resulting in formation of a cellular spore"/>
    <property type="evidence" value="ECO:0007669"/>
    <property type="project" value="TreeGrafter"/>
</dbReference>
<accession>A0A926DID8</accession>
<dbReference type="InterPro" id="IPR041468">
    <property type="entry name" value="HTH_ParB/Spo0J"/>
</dbReference>
<evidence type="ECO:0000256" key="3">
    <source>
        <dbReference type="ARBA" id="ARBA00022829"/>
    </source>
</evidence>
<dbReference type="RefSeq" id="WP_249280187.1">
    <property type="nucleotide sequence ID" value="NZ_JACRSS010000002.1"/>
</dbReference>
<keyword evidence="3" id="KW-0159">Chromosome partition</keyword>
<dbReference type="SMART" id="SM00470">
    <property type="entry name" value="ParB"/>
    <property type="match status" value="1"/>
</dbReference>
<evidence type="ECO:0000259" key="5">
    <source>
        <dbReference type="SMART" id="SM00470"/>
    </source>
</evidence>
<dbReference type="EMBL" id="JACRSS010000002">
    <property type="protein sequence ID" value="MBC8538421.1"/>
    <property type="molecule type" value="Genomic_DNA"/>
</dbReference>
<dbReference type="Pfam" id="PF17762">
    <property type="entry name" value="HTH_ParB"/>
    <property type="match status" value="1"/>
</dbReference>
<dbReference type="PANTHER" id="PTHR33375">
    <property type="entry name" value="CHROMOSOME-PARTITIONING PROTEIN PARB-RELATED"/>
    <property type="match status" value="1"/>
</dbReference>
<feature type="domain" description="ParB-like N-terminal" evidence="5">
    <location>
        <begin position="29"/>
        <end position="118"/>
    </location>
</feature>
<dbReference type="SUPFAM" id="SSF110849">
    <property type="entry name" value="ParB/Sulfiredoxin"/>
    <property type="match status" value="1"/>
</dbReference>
<dbReference type="NCBIfam" id="TIGR00180">
    <property type="entry name" value="parB_part"/>
    <property type="match status" value="1"/>
</dbReference>
<evidence type="ECO:0000313" key="6">
    <source>
        <dbReference type="EMBL" id="MBC8538421.1"/>
    </source>
</evidence>
<evidence type="ECO:0000256" key="1">
    <source>
        <dbReference type="ARBA" id="ARBA00004453"/>
    </source>
</evidence>
<dbReference type="GO" id="GO:0007059">
    <property type="term" value="P:chromosome segregation"/>
    <property type="evidence" value="ECO:0007669"/>
    <property type="project" value="UniProtKB-KW"/>
</dbReference>
<dbReference type="Gene3D" id="1.10.10.2830">
    <property type="match status" value="1"/>
</dbReference>
<dbReference type="Pfam" id="PF02195">
    <property type="entry name" value="ParB_N"/>
    <property type="match status" value="1"/>
</dbReference>
<comment type="subcellular location">
    <subcellularLocation>
        <location evidence="1">Cytoplasm</location>
        <location evidence="1">Nucleoid</location>
    </subcellularLocation>
</comment>
<dbReference type="InterPro" id="IPR004437">
    <property type="entry name" value="ParB/RepB/Spo0J"/>
</dbReference>
<keyword evidence="4" id="KW-0238">DNA-binding</keyword>
<dbReference type="GO" id="GO:0009295">
    <property type="term" value="C:nucleoid"/>
    <property type="evidence" value="ECO:0007669"/>
    <property type="project" value="UniProtKB-SubCell"/>
</dbReference>
<comment type="caution">
    <text evidence="6">The sequence shown here is derived from an EMBL/GenBank/DDBJ whole genome shotgun (WGS) entry which is preliminary data.</text>
</comment>
<dbReference type="Gene3D" id="3.90.1530.30">
    <property type="match status" value="1"/>
</dbReference>
<dbReference type="GO" id="GO:0005694">
    <property type="term" value="C:chromosome"/>
    <property type="evidence" value="ECO:0007669"/>
    <property type="project" value="TreeGrafter"/>
</dbReference>
<evidence type="ECO:0000256" key="2">
    <source>
        <dbReference type="ARBA" id="ARBA00006295"/>
    </source>
</evidence>
<dbReference type="FunFam" id="1.10.10.2830:FF:000001">
    <property type="entry name" value="Chromosome partitioning protein ParB"/>
    <property type="match status" value="1"/>
</dbReference>
<dbReference type="InterPro" id="IPR057240">
    <property type="entry name" value="ParB_dimer_C"/>
</dbReference>
<gene>
    <name evidence="6" type="ORF">H8693_05675</name>
</gene>
<evidence type="ECO:0000256" key="4">
    <source>
        <dbReference type="ARBA" id="ARBA00023125"/>
    </source>
</evidence>
<dbReference type="FunFam" id="3.90.1530.30:FF:000001">
    <property type="entry name" value="Chromosome partitioning protein ParB"/>
    <property type="match status" value="1"/>
</dbReference>
<protein>
    <submittedName>
        <fullName evidence="6">ParB/RepB/Spo0J family partition protein</fullName>
    </submittedName>
</protein>
<dbReference type="InterPro" id="IPR003115">
    <property type="entry name" value="ParB_N"/>
</dbReference>
<sequence>MKAKGLGRGLGALLGDAEATIIENPKESLEIEVSRIDVCKSQPRKNFDEEKLNELAASIKRHGVIQPLILNKKGSRYQIIAGERRYRAARIAGLKTVPAIVKDMEAGEVLQISIIENIQRENLNPMEEAMAISMLMKEYGFTQEKVAEALGRSRSAVANTLRLLVLPKSVAEMVEAGTLSAGHARTLIPLKDKKLLEAAAREVAEQDMSVRETEEYVKKLLAPEKPAPAKPRKNPEFARAEKELSEAMETKIRLSGSRERGKLIIEYFSAEQLDGLYDFLMQAKK</sequence>
<reference evidence="6" key="1">
    <citation type="submission" date="2020-08" db="EMBL/GenBank/DDBJ databases">
        <title>Genome public.</title>
        <authorList>
            <person name="Liu C."/>
            <person name="Sun Q."/>
        </authorList>
    </citation>
    <scope>NUCLEOTIDE SEQUENCE</scope>
    <source>
        <strain evidence="6">NSJ-63</strain>
    </source>
</reference>
<evidence type="ECO:0000313" key="7">
    <source>
        <dbReference type="Proteomes" id="UP000617951"/>
    </source>
</evidence>
<dbReference type="SUPFAM" id="SSF109709">
    <property type="entry name" value="KorB DNA-binding domain-like"/>
    <property type="match status" value="1"/>
</dbReference>
<dbReference type="InterPro" id="IPR036086">
    <property type="entry name" value="ParB/Sulfiredoxin_sf"/>
</dbReference>
<dbReference type="InterPro" id="IPR050336">
    <property type="entry name" value="Chromosome_partition/occlusion"/>
</dbReference>
<dbReference type="GO" id="GO:0003677">
    <property type="term" value="F:DNA binding"/>
    <property type="evidence" value="ECO:0007669"/>
    <property type="project" value="UniProtKB-KW"/>
</dbReference>
<comment type="similarity">
    <text evidence="2">Belongs to the ParB family.</text>
</comment>
<keyword evidence="7" id="KW-1185">Reference proteome</keyword>
<dbReference type="PANTHER" id="PTHR33375:SF1">
    <property type="entry name" value="CHROMOSOME-PARTITIONING PROTEIN PARB-RELATED"/>
    <property type="match status" value="1"/>
</dbReference>
<dbReference type="Pfam" id="PF23552">
    <property type="entry name" value="ParB_C"/>
    <property type="match status" value="1"/>
</dbReference>
<name>A0A926DID8_9FIRM</name>
<proteinExistence type="inferred from homology"/>
<dbReference type="AlphaFoldDB" id="A0A926DID8"/>
<dbReference type="CDD" id="cd16393">
    <property type="entry name" value="SPO0J_N"/>
    <property type="match status" value="1"/>
</dbReference>
<dbReference type="Proteomes" id="UP000617951">
    <property type="component" value="Unassembled WGS sequence"/>
</dbReference>